<dbReference type="PANTHER" id="PTHR35747:SF2">
    <property type="entry name" value="NON-SPECIFIC LIPID TRANSFER PROTEIN GPI-ANCHORED 25"/>
    <property type="match status" value="1"/>
</dbReference>
<keyword evidence="2" id="KW-0732">Signal</keyword>
<proteinExistence type="predicted"/>
<dbReference type="SUPFAM" id="SSF47699">
    <property type="entry name" value="Bifunctional inhibitor/lipid-transfer protein/seed storage 2S albumin"/>
    <property type="match status" value="1"/>
</dbReference>
<reference evidence="4" key="2">
    <citation type="submission" date="2023-06" db="EMBL/GenBank/DDBJ databases">
        <authorList>
            <person name="Ma L."/>
            <person name="Liu K.-W."/>
            <person name="Li Z."/>
            <person name="Hsiao Y.-Y."/>
            <person name="Qi Y."/>
            <person name="Fu T."/>
            <person name="Tang G."/>
            <person name="Zhang D."/>
            <person name="Sun W.-H."/>
            <person name="Liu D.-K."/>
            <person name="Li Y."/>
            <person name="Chen G.-Z."/>
            <person name="Liu X.-D."/>
            <person name="Liao X.-Y."/>
            <person name="Jiang Y.-T."/>
            <person name="Yu X."/>
            <person name="Hao Y."/>
            <person name="Huang J."/>
            <person name="Zhao X.-W."/>
            <person name="Ke S."/>
            <person name="Chen Y.-Y."/>
            <person name="Wu W.-L."/>
            <person name="Hsu J.-L."/>
            <person name="Lin Y.-F."/>
            <person name="Huang M.-D."/>
            <person name="Li C.-Y."/>
            <person name="Huang L."/>
            <person name="Wang Z.-W."/>
            <person name="Zhao X."/>
            <person name="Zhong W.-Y."/>
            <person name="Peng D.-H."/>
            <person name="Ahmad S."/>
            <person name="Lan S."/>
            <person name="Zhang J.-S."/>
            <person name="Tsai W.-C."/>
            <person name="Van De Peer Y."/>
            <person name="Liu Z.-J."/>
        </authorList>
    </citation>
    <scope>NUCLEOTIDE SEQUENCE</scope>
    <source>
        <strain evidence="4">SCP</strain>
        <tissue evidence="4">Leaves</tissue>
    </source>
</reference>
<dbReference type="Proteomes" id="UP001179952">
    <property type="component" value="Unassembled WGS sequence"/>
</dbReference>
<feature type="signal peptide" evidence="2">
    <location>
        <begin position="1"/>
        <end position="19"/>
    </location>
</feature>
<keyword evidence="5" id="KW-1185">Reference proteome</keyword>
<feature type="region of interest" description="Disordered" evidence="1">
    <location>
        <begin position="135"/>
        <end position="184"/>
    </location>
</feature>
<dbReference type="Pfam" id="PF14368">
    <property type="entry name" value="LTP_2"/>
    <property type="match status" value="1"/>
</dbReference>
<dbReference type="AlphaFoldDB" id="A0AAV9ATK7"/>
<reference evidence="4" key="1">
    <citation type="journal article" date="2023" name="Nat. Commun.">
        <title>Diploid and tetraploid genomes of Acorus and the evolution of monocots.</title>
        <authorList>
            <person name="Ma L."/>
            <person name="Liu K.W."/>
            <person name="Li Z."/>
            <person name="Hsiao Y.Y."/>
            <person name="Qi Y."/>
            <person name="Fu T."/>
            <person name="Tang G.D."/>
            <person name="Zhang D."/>
            <person name="Sun W.H."/>
            <person name="Liu D.K."/>
            <person name="Li Y."/>
            <person name="Chen G.Z."/>
            <person name="Liu X.D."/>
            <person name="Liao X.Y."/>
            <person name="Jiang Y.T."/>
            <person name="Yu X."/>
            <person name="Hao Y."/>
            <person name="Huang J."/>
            <person name="Zhao X.W."/>
            <person name="Ke S."/>
            <person name="Chen Y.Y."/>
            <person name="Wu W.L."/>
            <person name="Hsu J.L."/>
            <person name="Lin Y.F."/>
            <person name="Huang M.D."/>
            <person name="Li C.Y."/>
            <person name="Huang L."/>
            <person name="Wang Z.W."/>
            <person name="Zhao X."/>
            <person name="Zhong W.Y."/>
            <person name="Peng D.H."/>
            <person name="Ahmad S."/>
            <person name="Lan S."/>
            <person name="Zhang J.S."/>
            <person name="Tsai W.C."/>
            <person name="Van de Peer Y."/>
            <person name="Liu Z.J."/>
        </authorList>
    </citation>
    <scope>NUCLEOTIDE SEQUENCE</scope>
    <source>
        <strain evidence="4">SCP</strain>
    </source>
</reference>
<protein>
    <recommendedName>
        <fullName evidence="3">Bifunctional inhibitor/plant lipid transfer protein/seed storage helical domain-containing protein</fullName>
    </recommendedName>
</protein>
<dbReference type="InterPro" id="IPR036312">
    <property type="entry name" value="Bifun_inhib/LTP/seed_sf"/>
</dbReference>
<dbReference type="InterPro" id="IPR053353">
    <property type="entry name" value="Plant_LTP_GPI-anchored"/>
</dbReference>
<accession>A0AAV9ATK7</accession>
<evidence type="ECO:0000256" key="1">
    <source>
        <dbReference type="SAM" id="MobiDB-lite"/>
    </source>
</evidence>
<dbReference type="CDD" id="cd00010">
    <property type="entry name" value="AAI_LTSS"/>
    <property type="match status" value="1"/>
</dbReference>
<evidence type="ECO:0000256" key="2">
    <source>
        <dbReference type="SAM" id="SignalP"/>
    </source>
</evidence>
<gene>
    <name evidence="4" type="ORF">QJS04_geneDACA019380</name>
</gene>
<feature type="domain" description="Bifunctional inhibitor/plant lipid transfer protein/seed storage helical" evidence="3">
    <location>
        <begin position="14"/>
        <end position="106"/>
    </location>
</feature>
<evidence type="ECO:0000259" key="3">
    <source>
        <dbReference type="Pfam" id="PF14368"/>
    </source>
</evidence>
<evidence type="ECO:0000313" key="5">
    <source>
        <dbReference type="Proteomes" id="UP001179952"/>
    </source>
</evidence>
<sequence length="214" mass="22240">MASVFAILFIITAAMAAAADPPPLEAVPNRGCGDEILSISPCLSFVASEPEINVSSSPTQECCESFSSAFTGGLPSCLCHLIRDPSLLGFPLNITRFSQLSFAPCGSGLSTPPSASASPLQILCEGLGNLPPLRSPSGDDVIVPSEPVKANPDMPPVDHVEPPTVHPPSSQGPHDKSAPGNQGGQVYPMPFATLLFVVIFLSFDTGESDDSEQH</sequence>
<comment type="caution">
    <text evidence="4">The sequence shown here is derived from an EMBL/GenBank/DDBJ whole genome shotgun (WGS) entry which is preliminary data.</text>
</comment>
<dbReference type="EMBL" id="JAUJYN010000007">
    <property type="protein sequence ID" value="KAK1267377.1"/>
    <property type="molecule type" value="Genomic_DNA"/>
</dbReference>
<feature type="chain" id="PRO_5043608718" description="Bifunctional inhibitor/plant lipid transfer protein/seed storage helical domain-containing protein" evidence="2">
    <location>
        <begin position="20"/>
        <end position="214"/>
    </location>
</feature>
<organism evidence="4 5">
    <name type="scientific">Acorus gramineus</name>
    <name type="common">Dwarf sweet flag</name>
    <dbReference type="NCBI Taxonomy" id="55184"/>
    <lineage>
        <taxon>Eukaryota</taxon>
        <taxon>Viridiplantae</taxon>
        <taxon>Streptophyta</taxon>
        <taxon>Embryophyta</taxon>
        <taxon>Tracheophyta</taxon>
        <taxon>Spermatophyta</taxon>
        <taxon>Magnoliopsida</taxon>
        <taxon>Liliopsida</taxon>
        <taxon>Acoraceae</taxon>
        <taxon>Acorus</taxon>
    </lineage>
</organism>
<evidence type="ECO:0000313" key="4">
    <source>
        <dbReference type="EMBL" id="KAK1267377.1"/>
    </source>
</evidence>
<name>A0AAV9ATK7_ACOGR</name>
<dbReference type="PANTHER" id="PTHR35747">
    <property type="entry name" value="BIFUNCTIONAL INHIBITOR/LIPID-TRANSFER PROTEIN/SEED STORAGE 2S ALBUMIN SUPERFAMILY PROTEIN"/>
    <property type="match status" value="1"/>
</dbReference>
<dbReference type="InterPro" id="IPR016140">
    <property type="entry name" value="Bifunc_inhib/LTP/seed_store"/>
</dbReference>
<dbReference type="Gene3D" id="1.10.110.10">
    <property type="entry name" value="Plant lipid-transfer and hydrophobic proteins"/>
    <property type="match status" value="1"/>
</dbReference>